<feature type="region of interest" description="Disordered" evidence="1">
    <location>
        <begin position="1"/>
        <end position="24"/>
    </location>
</feature>
<sequence>MDSENGFASKKQTTTSEGTNDENVVFPQHKISMFSSSSSEFYTLEQLKEANLEVVSSPEVSGSGQEPMRITKSSGGSDRKRIPSSLFASKPGTSLEWSVTSNESLFSIHMGNNSFSNYQAFMLYKSGELTKLDDMHNTPPSLLPVLVEQTLEKKMEEMNKGSKVAEEKPVEPAKMEPEFSVNNSKTIPEETKKNVCQEKATPDDLRNSSSRTHSFHFPALETNGAGNVSVKVVMDKQTSKKQTKQESQPQTPVTPAKPNGKSWFSCFSCCSLGC</sequence>
<feature type="compositionally biased region" description="Low complexity" evidence="1">
    <location>
        <begin position="53"/>
        <end position="67"/>
    </location>
</feature>
<evidence type="ECO:0000313" key="2">
    <source>
        <dbReference type="EMBL" id="OAY60225.1"/>
    </source>
</evidence>
<keyword evidence="3" id="KW-1185">Reference proteome</keyword>
<organism evidence="2 3">
    <name type="scientific">Manihot esculenta</name>
    <name type="common">Cassava</name>
    <name type="synonym">Jatropha manihot</name>
    <dbReference type="NCBI Taxonomy" id="3983"/>
    <lineage>
        <taxon>Eukaryota</taxon>
        <taxon>Viridiplantae</taxon>
        <taxon>Streptophyta</taxon>
        <taxon>Embryophyta</taxon>
        <taxon>Tracheophyta</taxon>
        <taxon>Spermatophyta</taxon>
        <taxon>Magnoliopsida</taxon>
        <taxon>eudicotyledons</taxon>
        <taxon>Gunneridae</taxon>
        <taxon>Pentapetalae</taxon>
        <taxon>rosids</taxon>
        <taxon>fabids</taxon>
        <taxon>Malpighiales</taxon>
        <taxon>Euphorbiaceae</taxon>
        <taxon>Crotonoideae</taxon>
        <taxon>Manihoteae</taxon>
        <taxon>Manihot</taxon>
    </lineage>
</organism>
<dbReference type="EMBL" id="CM004387">
    <property type="protein sequence ID" value="OAY60225.1"/>
    <property type="molecule type" value="Genomic_DNA"/>
</dbReference>
<reference evidence="3" key="1">
    <citation type="journal article" date="2016" name="Nat. Biotechnol.">
        <title>Sequencing wild and cultivated cassava and related species reveals extensive interspecific hybridization and genetic diversity.</title>
        <authorList>
            <person name="Bredeson J.V."/>
            <person name="Lyons J.B."/>
            <person name="Prochnik S.E."/>
            <person name="Wu G.A."/>
            <person name="Ha C.M."/>
            <person name="Edsinger-Gonzales E."/>
            <person name="Grimwood J."/>
            <person name="Schmutz J."/>
            <person name="Rabbi I.Y."/>
            <person name="Egesi C."/>
            <person name="Nauluvula P."/>
            <person name="Lebot V."/>
            <person name="Ndunguru J."/>
            <person name="Mkamilo G."/>
            <person name="Bart R.S."/>
            <person name="Setter T.L."/>
            <person name="Gleadow R.M."/>
            <person name="Kulakow P."/>
            <person name="Ferguson M.E."/>
            <person name="Rounsley S."/>
            <person name="Rokhsar D.S."/>
        </authorList>
    </citation>
    <scope>NUCLEOTIDE SEQUENCE [LARGE SCALE GENOMIC DNA]</scope>
    <source>
        <strain evidence="3">cv. AM560-2</strain>
    </source>
</reference>
<protein>
    <submittedName>
        <fullName evidence="2">Uncharacterized protein</fullName>
    </submittedName>
</protein>
<dbReference type="STRING" id="3983.A0A2C9WKR7"/>
<dbReference type="PANTHER" id="PTHR33673:SF36">
    <property type="entry name" value="MYB-LIKE PROTEIN Q"/>
    <property type="match status" value="1"/>
</dbReference>
<dbReference type="Gramene" id="Manes.01G096200.1.v8.1">
    <property type="protein sequence ID" value="Manes.01G096200.1.v8.1.CDS"/>
    <property type="gene ID" value="Manes.01G096200.v8.1"/>
</dbReference>
<evidence type="ECO:0000256" key="1">
    <source>
        <dbReference type="SAM" id="MobiDB-lite"/>
    </source>
</evidence>
<proteinExistence type="predicted"/>
<feature type="region of interest" description="Disordered" evidence="1">
    <location>
        <begin position="53"/>
        <end position="87"/>
    </location>
</feature>
<dbReference type="PANTHER" id="PTHR33673">
    <property type="entry name" value="SUPPRESSOR SRP40-LIKE PROTEIN"/>
    <property type="match status" value="1"/>
</dbReference>
<comment type="caution">
    <text evidence="2">The sequence shown here is derived from an EMBL/GenBank/DDBJ whole genome shotgun (WGS) entry which is preliminary data.</text>
</comment>
<dbReference type="Proteomes" id="UP000091857">
    <property type="component" value="Chromosome 1"/>
</dbReference>
<accession>A0A2C9WKR7</accession>
<evidence type="ECO:0000313" key="3">
    <source>
        <dbReference type="Proteomes" id="UP000091857"/>
    </source>
</evidence>
<feature type="compositionally biased region" description="Basic and acidic residues" evidence="1">
    <location>
        <begin position="187"/>
        <end position="206"/>
    </location>
</feature>
<dbReference type="OrthoDB" id="676141at2759"/>
<name>A0A2C9WKR7_MANES</name>
<dbReference type="AlphaFoldDB" id="A0A2C9WKR7"/>
<feature type="region of interest" description="Disordered" evidence="1">
    <location>
        <begin position="158"/>
        <end position="262"/>
    </location>
</feature>
<feature type="compositionally biased region" description="Polar residues" evidence="1">
    <location>
        <begin position="10"/>
        <end position="22"/>
    </location>
</feature>
<dbReference type="OMA" id="WKNSTAN"/>
<gene>
    <name evidence="2" type="ORF">MANES_01G096200v8</name>
</gene>
<feature type="compositionally biased region" description="Basic and acidic residues" evidence="1">
    <location>
        <begin position="158"/>
        <end position="177"/>
    </location>
</feature>